<protein>
    <recommendedName>
        <fullName evidence="3">Transglutaminase-like domain-containing protein</fullName>
    </recommendedName>
</protein>
<dbReference type="KEGG" id="emt:CPZ25_015070"/>
<proteinExistence type="predicted"/>
<dbReference type="AlphaFoldDB" id="A0A4P9CAU6"/>
<gene>
    <name evidence="1" type="ORF">CPZ25_015070</name>
</gene>
<dbReference type="EMBL" id="CP029487">
    <property type="protein sequence ID" value="QCT72593.1"/>
    <property type="molecule type" value="Genomic_DNA"/>
</dbReference>
<reference evidence="1 2" key="1">
    <citation type="submission" date="2018-05" db="EMBL/GenBank/DDBJ databases">
        <title>Genome comparison of Eubacterium sp.</title>
        <authorList>
            <person name="Feng Y."/>
            <person name="Sanchez-Andrea I."/>
            <person name="Stams A.J.M."/>
            <person name="De Vos W.M."/>
        </authorList>
    </citation>
    <scope>NUCLEOTIDE SEQUENCE [LARGE SCALE GENOMIC DNA]</scope>
    <source>
        <strain evidence="1 2">YI</strain>
    </source>
</reference>
<evidence type="ECO:0000313" key="2">
    <source>
        <dbReference type="Proteomes" id="UP000218387"/>
    </source>
</evidence>
<dbReference type="InterPro" id="IPR038765">
    <property type="entry name" value="Papain-like_cys_pep_sf"/>
</dbReference>
<dbReference type="RefSeq" id="WP_058695978.1">
    <property type="nucleotide sequence ID" value="NZ_CP029487.1"/>
</dbReference>
<organism evidence="1 2">
    <name type="scientific">Eubacterium maltosivorans</name>
    <dbReference type="NCBI Taxonomy" id="2041044"/>
    <lineage>
        <taxon>Bacteria</taxon>
        <taxon>Bacillati</taxon>
        <taxon>Bacillota</taxon>
        <taxon>Clostridia</taxon>
        <taxon>Eubacteriales</taxon>
        <taxon>Eubacteriaceae</taxon>
        <taxon>Eubacterium</taxon>
    </lineage>
</organism>
<name>A0A4P9CAU6_EUBML</name>
<evidence type="ECO:0000313" key="1">
    <source>
        <dbReference type="EMBL" id="QCT72593.1"/>
    </source>
</evidence>
<dbReference type="SUPFAM" id="SSF54001">
    <property type="entry name" value="Cysteine proteinases"/>
    <property type="match status" value="1"/>
</dbReference>
<dbReference type="Proteomes" id="UP000218387">
    <property type="component" value="Chromosome"/>
</dbReference>
<keyword evidence="2" id="KW-1185">Reference proteome</keyword>
<sequence>MKLDEAINLCRGTGLSGWEMVGYVNRLVNENMEYSVDIPFTMHRKAFQIGKGYCVQQAFCVRDILKTLGYRVQLVYCRKAIFKDTGTTSGHTWCRVSIDKKEQNVCSCHSDNYPGKVNFIPVSKVRKYAGPIVIGGYLGSIPVCFKRMVAGSR</sequence>
<accession>A0A4P9CAU6</accession>
<evidence type="ECO:0008006" key="3">
    <source>
        <dbReference type="Google" id="ProtNLM"/>
    </source>
</evidence>